<dbReference type="CDD" id="cd23507">
    <property type="entry name" value="hydrophobin_I"/>
    <property type="match status" value="1"/>
</dbReference>
<dbReference type="GO" id="GO:0005199">
    <property type="term" value="F:structural constituent of cell wall"/>
    <property type="evidence" value="ECO:0007669"/>
    <property type="project" value="InterPro"/>
</dbReference>
<keyword evidence="4 5" id="KW-1015">Disulfide bond</keyword>
<dbReference type="Proteomes" id="UP000306954">
    <property type="component" value="Unassembled WGS sequence"/>
</dbReference>
<feature type="signal peptide" evidence="5">
    <location>
        <begin position="1"/>
        <end position="17"/>
    </location>
</feature>
<proteinExistence type="inferred from homology"/>
<dbReference type="Pfam" id="PF01185">
    <property type="entry name" value="Hydrophobin"/>
    <property type="match status" value="1"/>
</dbReference>
<reference evidence="6 7" key="1">
    <citation type="submission" date="2019-03" db="EMBL/GenBank/DDBJ databases">
        <title>Sequencing 23 genomes of Wallemia ichthyophaga.</title>
        <authorList>
            <person name="Gostincar C."/>
        </authorList>
    </citation>
    <scope>NUCLEOTIDE SEQUENCE [LARGE SCALE GENOMIC DNA]</scope>
    <source>
        <strain evidence="6 7">EXF-8621</strain>
    </source>
</reference>
<comment type="similarity">
    <text evidence="5">Belongs to the fungal hydrophobin family.</text>
</comment>
<protein>
    <recommendedName>
        <fullName evidence="5">Hydrophobin</fullName>
    </recommendedName>
</protein>
<keyword evidence="3 5" id="KW-0964">Secreted</keyword>
<keyword evidence="5" id="KW-0732">Signal</keyword>
<accession>A0A4T0EG17</accession>
<evidence type="ECO:0000313" key="7">
    <source>
        <dbReference type="Proteomes" id="UP000306954"/>
    </source>
</evidence>
<dbReference type="EMBL" id="SPOF01000016">
    <property type="protein sequence ID" value="TIB12984.1"/>
    <property type="molecule type" value="Genomic_DNA"/>
</dbReference>
<gene>
    <name evidence="6" type="ORF">E3P90_01776</name>
</gene>
<dbReference type="GO" id="GO:0009277">
    <property type="term" value="C:fungal-type cell wall"/>
    <property type="evidence" value="ECO:0007669"/>
    <property type="project" value="InterPro"/>
</dbReference>
<feature type="chain" id="PRO_5023986428" description="Hydrophobin" evidence="5">
    <location>
        <begin position="18"/>
        <end position="112"/>
    </location>
</feature>
<dbReference type="AlphaFoldDB" id="A0A4T0EG17"/>
<organism evidence="6 7">
    <name type="scientific">Wallemia ichthyophaga</name>
    <dbReference type="NCBI Taxonomy" id="245174"/>
    <lineage>
        <taxon>Eukaryota</taxon>
        <taxon>Fungi</taxon>
        <taxon>Dikarya</taxon>
        <taxon>Basidiomycota</taxon>
        <taxon>Wallemiomycotina</taxon>
        <taxon>Wallemiomycetes</taxon>
        <taxon>Wallemiales</taxon>
        <taxon>Wallemiaceae</taxon>
        <taxon>Wallemia</taxon>
    </lineage>
</organism>
<dbReference type="SMART" id="SM00075">
    <property type="entry name" value="HYDRO"/>
    <property type="match status" value="1"/>
</dbReference>
<evidence type="ECO:0000256" key="2">
    <source>
        <dbReference type="ARBA" id="ARBA00022512"/>
    </source>
</evidence>
<dbReference type="OrthoDB" id="4225815at2759"/>
<comment type="caution">
    <text evidence="6">The sequence shown here is derived from an EMBL/GenBank/DDBJ whole genome shotgun (WGS) entry which is preliminary data.</text>
</comment>
<evidence type="ECO:0000256" key="1">
    <source>
        <dbReference type="ARBA" id="ARBA00004191"/>
    </source>
</evidence>
<sequence length="112" mass="11439">MIAQTLAISAVIASALARPSGGSSVGSCNTGLTSCCDTTKDKQSSTGEEDGLLHTGDILDQVAIQCTQIPLLIGVALQGIWNLHVCKNTPVCCEKASSDGLLGINCTPIPLI</sequence>
<evidence type="ECO:0000256" key="5">
    <source>
        <dbReference type="RuleBase" id="RU365009"/>
    </source>
</evidence>
<evidence type="ECO:0000256" key="4">
    <source>
        <dbReference type="ARBA" id="ARBA00023157"/>
    </source>
</evidence>
<dbReference type="InterPro" id="IPR001338">
    <property type="entry name" value="Class_I_Hydrophobin"/>
</dbReference>
<evidence type="ECO:0000256" key="3">
    <source>
        <dbReference type="ARBA" id="ARBA00022525"/>
    </source>
</evidence>
<comment type="subcellular location">
    <subcellularLocation>
        <location evidence="1 5">Secreted</location>
        <location evidence="1 5">Cell wall</location>
    </subcellularLocation>
</comment>
<keyword evidence="2 5" id="KW-0134">Cell wall</keyword>
<evidence type="ECO:0000313" key="6">
    <source>
        <dbReference type="EMBL" id="TIB12984.1"/>
    </source>
</evidence>
<name>A0A4T0EG17_WALIC</name>